<dbReference type="EMBL" id="MU005574">
    <property type="protein sequence ID" value="KAF2688096.1"/>
    <property type="molecule type" value="Genomic_DNA"/>
</dbReference>
<evidence type="ECO:0000313" key="4">
    <source>
        <dbReference type="Proteomes" id="UP000799291"/>
    </source>
</evidence>
<dbReference type="InterPro" id="IPR016162">
    <property type="entry name" value="Ald_DH_N"/>
</dbReference>
<dbReference type="PANTHER" id="PTHR43111">
    <property type="entry name" value="ALDEHYDE DEHYDROGENASE B-RELATED"/>
    <property type="match status" value="1"/>
</dbReference>
<dbReference type="Gene3D" id="3.40.605.10">
    <property type="entry name" value="Aldehyde Dehydrogenase, Chain A, domain 1"/>
    <property type="match status" value="1"/>
</dbReference>
<evidence type="ECO:0000313" key="3">
    <source>
        <dbReference type="EMBL" id="KAF2688096.1"/>
    </source>
</evidence>
<dbReference type="SUPFAM" id="SSF53720">
    <property type="entry name" value="ALDH-like"/>
    <property type="match status" value="1"/>
</dbReference>
<keyword evidence="1" id="KW-0812">Transmembrane</keyword>
<name>A0A6G1JC40_9PLEO</name>
<dbReference type="InterPro" id="IPR016161">
    <property type="entry name" value="Ald_DH/histidinol_DH"/>
</dbReference>
<dbReference type="AlphaFoldDB" id="A0A6G1JC40"/>
<evidence type="ECO:0000259" key="2">
    <source>
        <dbReference type="Pfam" id="PF00171"/>
    </source>
</evidence>
<sequence length="494" mass="53542">MSDAALAGLQATALTARCHNVYFRQKQLKSLHDILRKDTAAVKDAIKQDTHVSDADATIEIALGLAVIKEQHTALDPQKALKEEYQIAHGEDASDGREPWGVVYVEPQQSHTPFYSVVVALSAALAAGNCVALKLENNLRALPSLLRILLPKALEPDTFTIVSSDPSPASLSQCLQVLQETENKDPTYSQLVSPKRKVIAIVDRTADLAAAAECLVTARFAFGGTSPYAPDVVLVNEFVKKDLTEHVLKHAIRFLASSGAASNRAPKSPASSTTSKSTPVADTLKCLTDSKEWKLSVITRGDAGAIVELANTSTLLPKLAQPIFCLAAITSLEHAISLIEEESDRLLTGYYFGTPSSGKYLSQFINADASFVNHIPFRLLLGPAAPTFHLIDVDHRYTMQHFTRPSPSLIAHPLSQAGMSKILANKDARKATAELLDTAKQEIKEKKRSERIAIGYFEQGIFIGLGFYGIPILTCVGAGLFFGVRAGLRRWAFV</sequence>
<gene>
    <name evidence="3" type="ORF">K458DRAFT_440814</name>
</gene>
<protein>
    <recommendedName>
        <fullName evidence="2">Aldehyde dehydrogenase domain-containing protein</fullName>
    </recommendedName>
</protein>
<reference evidence="3" key="1">
    <citation type="journal article" date="2020" name="Stud. Mycol.">
        <title>101 Dothideomycetes genomes: a test case for predicting lifestyles and emergence of pathogens.</title>
        <authorList>
            <person name="Haridas S."/>
            <person name="Albert R."/>
            <person name="Binder M."/>
            <person name="Bloem J."/>
            <person name="Labutti K."/>
            <person name="Salamov A."/>
            <person name="Andreopoulos B."/>
            <person name="Baker S."/>
            <person name="Barry K."/>
            <person name="Bills G."/>
            <person name="Bluhm B."/>
            <person name="Cannon C."/>
            <person name="Castanera R."/>
            <person name="Culley D."/>
            <person name="Daum C."/>
            <person name="Ezra D."/>
            <person name="Gonzalez J."/>
            <person name="Henrissat B."/>
            <person name="Kuo A."/>
            <person name="Liang C."/>
            <person name="Lipzen A."/>
            <person name="Lutzoni F."/>
            <person name="Magnuson J."/>
            <person name="Mondo S."/>
            <person name="Nolan M."/>
            <person name="Ohm R."/>
            <person name="Pangilinan J."/>
            <person name="Park H.-J."/>
            <person name="Ramirez L."/>
            <person name="Alfaro M."/>
            <person name="Sun H."/>
            <person name="Tritt A."/>
            <person name="Yoshinaga Y."/>
            <person name="Zwiers L.-H."/>
            <person name="Turgeon B."/>
            <person name="Goodwin S."/>
            <person name="Spatafora J."/>
            <person name="Crous P."/>
            <person name="Grigoriev I."/>
        </authorList>
    </citation>
    <scope>NUCLEOTIDE SEQUENCE</scope>
    <source>
        <strain evidence="3">CBS 122367</strain>
    </source>
</reference>
<dbReference type="Proteomes" id="UP000799291">
    <property type="component" value="Unassembled WGS sequence"/>
</dbReference>
<dbReference type="Gene3D" id="3.40.309.10">
    <property type="entry name" value="Aldehyde Dehydrogenase, Chain A, domain 2"/>
    <property type="match status" value="1"/>
</dbReference>
<feature type="domain" description="Aldehyde dehydrogenase" evidence="2">
    <location>
        <begin position="19"/>
        <end position="140"/>
    </location>
</feature>
<dbReference type="InterPro" id="IPR015590">
    <property type="entry name" value="Aldehyde_DH_dom"/>
</dbReference>
<evidence type="ECO:0000256" key="1">
    <source>
        <dbReference type="SAM" id="Phobius"/>
    </source>
</evidence>
<dbReference type="GO" id="GO:0016620">
    <property type="term" value="F:oxidoreductase activity, acting on the aldehyde or oxo group of donors, NAD or NADP as acceptor"/>
    <property type="evidence" value="ECO:0007669"/>
    <property type="project" value="InterPro"/>
</dbReference>
<keyword evidence="4" id="KW-1185">Reference proteome</keyword>
<dbReference type="Pfam" id="PF00171">
    <property type="entry name" value="Aldedh"/>
    <property type="match status" value="1"/>
</dbReference>
<proteinExistence type="predicted"/>
<feature type="transmembrane region" description="Helical" evidence="1">
    <location>
        <begin position="461"/>
        <end position="484"/>
    </location>
</feature>
<accession>A0A6G1JC40</accession>
<dbReference type="PANTHER" id="PTHR43111:SF1">
    <property type="entry name" value="ALDEHYDE DEHYDROGENASE B-RELATED"/>
    <property type="match status" value="1"/>
</dbReference>
<keyword evidence="1" id="KW-1133">Transmembrane helix</keyword>
<dbReference type="OrthoDB" id="5596991at2759"/>
<organism evidence="3 4">
    <name type="scientific">Lentithecium fluviatile CBS 122367</name>
    <dbReference type="NCBI Taxonomy" id="1168545"/>
    <lineage>
        <taxon>Eukaryota</taxon>
        <taxon>Fungi</taxon>
        <taxon>Dikarya</taxon>
        <taxon>Ascomycota</taxon>
        <taxon>Pezizomycotina</taxon>
        <taxon>Dothideomycetes</taxon>
        <taxon>Pleosporomycetidae</taxon>
        <taxon>Pleosporales</taxon>
        <taxon>Massarineae</taxon>
        <taxon>Lentitheciaceae</taxon>
        <taxon>Lentithecium</taxon>
    </lineage>
</organism>
<keyword evidence="1" id="KW-0472">Membrane</keyword>
<dbReference type="InterPro" id="IPR016163">
    <property type="entry name" value="Ald_DH_C"/>
</dbReference>